<dbReference type="EMBL" id="WOSY01000003">
    <property type="protein sequence ID" value="NHN87783.1"/>
    <property type="molecule type" value="Genomic_DNA"/>
</dbReference>
<dbReference type="InterPro" id="IPR027417">
    <property type="entry name" value="P-loop_NTPase"/>
</dbReference>
<evidence type="ECO:0000313" key="2">
    <source>
        <dbReference type="Proteomes" id="UP000631653"/>
    </source>
</evidence>
<proteinExistence type="predicted"/>
<evidence type="ECO:0000313" key="1">
    <source>
        <dbReference type="EMBL" id="NHN87783.1"/>
    </source>
</evidence>
<accession>A0ABX0K0G4</accession>
<dbReference type="Proteomes" id="UP000631653">
    <property type="component" value="Unassembled WGS sequence"/>
</dbReference>
<evidence type="ECO:0008006" key="3">
    <source>
        <dbReference type="Google" id="ProtNLM"/>
    </source>
</evidence>
<dbReference type="SUPFAM" id="SSF52540">
    <property type="entry name" value="P-loop containing nucleoside triphosphate hydrolases"/>
    <property type="match status" value="1"/>
</dbReference>
<organism evidence="1 2">
    <name type="scientific">Acetobacter conturbans</name>
    <dbReference type="NCBI Taxonomy" id="1737472"/>
    <lineage>
        <taxon>Bacteria</taxon>
        <taxon>Pseudomonadati</taxon>
        <taxon>Pseudomonadota</taxon>
        <taxon>Alphaproteobacteria</taxon>
        <taxon>Acetobacterales</taxon>
        <taxon>Acetobacteraceae</taxon>
        <taxon>Acetobacter</taxon>
    </lineage>
</organism>
<name>A0ABX0K0G4_9PROT</name>
<keyword evidence="2" id="KW-1185">Reference proteome</keyword>
<reference evidence="1 2" key="1">
    <citation type="journal article" date="2020" name="Int. J. Syst. Evol. Microbiol.">
        <title>Novel acetic acid bacteria from cider fermentations: Acetobacter conturbans sp. nov. and Acetobacter fallax sp. nov.</title>
        <authorList>
            <person name="Sombolestani A.S."/>
            <person name="Cleenwerck I."/>
            <person name="Cnockaert M."/>
            <person name="Borremans W."/>
            <person name="Wieme A.D."/>
            <person name="De Vuyst L."/>
            <person name="Vandamme P."/>
        </authorList>
    </citation>
    <scope>NUCLEOTIDE SEQUENCE [LARGE SCALE GENOMIC DNA]</scope>
    <source>
        <strain evidence="1 2">LMG 1627</strain>
    </source>
</reference>
<dbReference type="Gene3D" id="3.40.50.300">
    <property type="entry name" value="P-loop containing nucleotide triphosphate hydrolases"/>
    <property type="match status" value="1"/>
</dbReference>
<sequence>MLMLNPAASSKGQPLAPIIALIGCDGSGKSTLTADLTRILGEKRPVMACYLGLGSGDLGRRIGHLPLIGPLLERVLTKKAKTTRSPGQKIPGPVTALVVYGFSLLRYSRFRKMQRARQEGFTIVTDRYPQTEIPGICDGPGLSAARPGDRFVAALARSERSLYEKMARVWPSLIIKLEVDPQTAHSRKPDHDQAMLEAKVKAVDRLTFGGAHVVSVDARAPYEDVLKRVIDLCSKTLG</sequence>
<comment type="caution">
    <text evidence="1">The sequence shown here is derived from an EMBL/GenBank/DDBJ whole genome shotgun (WGS) entry which is preliminary data.</text>
</comment>
<protein>
    <recommendedName>
        <fullName evidence="3">Thymidylate kinase</fullName>
    </recommendedName>
</protein>
<gene>
    <name evidence="1" type="ORF">GOB81_03935</name>
</gene>